<dbReference type="PANTHER" id="PTHR38340:SF1">
    <property type="entry name" value="S-LAYER PROTEIN"/>
    <property type="match status" value="1"/>
</dbReference>
<keyword evidence="3" id="KW-0645">Protease</keyword>
<evidence type="ECO:0000256" key="1">
    <source>
        <dbReference type="ARBA" id="ARBA00004613"/>
    </source>
</evidence>
<dbReference type="PROSITE" id="PS00330">
    <property type="entry name" value="HEMOLYSIN_CALCIUM"/>
    <property type="match status" value="3"/>
</dbReference>
<keyword evidence="2" id="KW-0964">Secreted</keyword>
<dbReference type="PANTHER" id="PTHR38340">
    <property type="entry name" value="S-LAYER PROTEIN"/>
    <property type="match status" value="1"/>
</dbReference>
<dbReference type="SUPFAM" id="SSF51120">
    <property type="entry name" value="beta-Roll"/>
    <property type="match status" value="1"/>
</dbReference>
<dbReference type="Pfam" id="PF17963">
    <property type="entry name" value="Big_9"/>
    <property type="match status" value="1"/>
</dbReference>
<dbReference type="PRINTS" id="PR00313">
    <property type="entry name" value="CABNDNGRPT"/>
</dbReference>
<dbReference type="GO" id="GO:0008237">
    <property type="term" value="F:metallopeptidase activity"/>
    <property type="evidence" value="ECO:0007669"/>
    <property type="project" value="UniProtKB-KW"/>
</dbReference>
<name>A0A2L0H651_RHIFR</name>
<evidence type="ECO:0000313" key="4">
    <source>
        <dbReference type="Proteomes" id="UP000239340"/>
    </source>
</evidence>
<dbReference type="GO" id="GO:0005576">
    <property type="term" value="C:extracellular region"/>
    <property type="evidence" value="ECO:0007669"/>
    <property type="project" value="UniProtKB-SubCell"/>
</dbReference>
<keyword evidence="3" id="KW-0378">Hydrolase</keyword>
<dbReference type="Gene3D" id="2.150.10.10">
    <property type="entry name" value="Serralysin-like metalloprotease, C-terminal"/>
    <property type="match status" value="1"/>
</dbReference>
<dbReference type="InterPro" id="IPR011049">
    <property type="entry name" value="Serralysin-like_metalloprot_C"/>
</dbReference>
<evidence type="ECO:0000256" key="2">
    <source>
        <dbReference type="ARBA" id="ARBA00022525"/>
    </source>
</evidence>
<accession>A0A2L0H651</accession>
<dbReference type="InterPro" id="IPR001343">
    <property type="entry name" value="Hemolysn_Ca-bd"/>
</dbReference>
<protein>
    <submittedName>
        <fullName evidence="3">Serralysin-like metalloprotease domain-containing protein</fullName>
    </submittedName>
</protein>
<dbReference type="EMBL" id="CP024307">
    <property type="protein sequence ID" value="AUX76907.1"/>
    <property type="molecule type" value="Genomic_DNA"/>
</dbReference>
<comment type="subcellular location">
    <subcellularLocation>
        <location evidence="1">Secreted</location>
    </subcellularLocation>
</comment>
<sequence>MPSLSNGSELTVWEDLDNQSPDAVLFTITASNGDVLGPVGARADYPFGSIEVASIDVFDGFFTITTFTHDGRTEVATTIETLVFDNEGNYIRSLSDQAAYLSAQIVSVTAESPDDITVTWIGANQYFGGENTQYGQHQIILRDGALHLDSFVNHVPVATDMNFTLLPGQSLDDVAFSAADADFDLLAFIVVEGPAHGTLEQETRYESGYYPFPQGEYGGSLHFHQDFLSGNLFDYTPQAGFLGTDRFTIYVTDGQGNSNLATITITVTPPAQSIILTDAAEKISYQAYDHPVLVVAAGGNDRIAGSRFDDTLEGMAGNDRLNGGAGNDILSGGVGRDKLIGGEGADTFLFDVAPDTASCDRVLDFCAADDLFRLDAAVFAALSVGTLDSETLAFGKAASHEDDRIVYDQARGELFYDADGTGGADAVRFAIVSRGTSLAAEDFLVF</sequence>
<gene>
    <name evidence="3" type="ORF">NXT3_CH02344</name>
</gene>
<dbReference type="GO" id="GO:0006508">
    <property type="term" value="P:proteolysis"/>
    <property type="evidence" value="ECO:0007669"/>
    <property type="project" value="UniProtKB-KW"/>
</dbReference>
<dbReference type="RefSeq" id="WP_104839394.1">
    <property type="nucleotide sequence ID" value="NZ_CP024307.1"/>
</dbReference>
<dbReference type="InterPro" id="IPR050557">
    <property type="entry name" value="RTX_toxin/Mannuronan_C5-epim"/>
</dbReference>
<dbReference type="InterPro" id="IPR018511">
    <property type="entry name" value="Hemolysin-typ_Ca-bd_CS"/>
</dbReference>
<dbReference type="Pfam" id="PF00353">
    <property type="entry name" value="HemolysinCabind"/>
    <property type="match status" value="1"/>
</dbReference>
<reference evidence="3 4" key="1">
    <citation type="submission" date="2017-10" db="EMBL/GenBank/DDBJ databases">
        <title>Analysis of the genome sequences of Rhizobium populations associated to common bean (phaseolus vulgaris).</title>
        <authorList>
            <person name="Bustos P."/>
            <person name="Santamaria R.I."/>
            <person name="Miranda-Sanchez F."/>
            <person name="Perez-Carrascal O."/>
            <person name="Juarez S."/>
            <person name="Lozano L."/>
            <person name="Martinez-Flores I."/>
            <person name="Vinuesa P."/>
            <person name="Martinez-Romero E."/>
            <person name="Cevallos M.A."/>
            <person name="Romero D."/>
            <person name="Davila G."/>
            <person name="Gonzalez V."/>
        </authorList>
    </citation>
    <scope>NUCLEOTIDE SEQUENCE [LARGE SCALE GENOMIC DNA]</scope>
    <source>
        <strain evidence="3 4">NXT3</strain>
    </source>
</reference>
<organism evidence="3 4">
    <name type="scientific">Rhizobium fredii</name>
    <name type="common">Sinorhizobium fredii</name>
    <dbReference type="NCBI Taxonomy" id="380"/>
    <lineage>
        <taxon>Bacteria</taxon>
        <taxon>Pseudomonadati</taxon>
        <taxon>Pseudomonadota</taxon>
        <taxon>Alphaproteobacteria</taxon>
        <taxon>Hyphomicrobiales</taxon>
        <taxon>Rhizobiaceae</taxon>
        <taxon>Sinorhizobium/Ensifer group</taxon>
        <taxon>Sinorhizobium</taxon>
    </lineage>
</organism>
<keyword evidence="3" id="KW-0482">Metalloprotease</keyword>
<dbReference type="GO" id="GO:0005509">
    <property type="term" value="F:calcium ion binding"/>
    <property type="evidence" value="ECO:0007669"/>
    <property type="project" value="InterPro"/>
</dbReference>
<evidence type="ECO:0000313" key="3">
    <source>
        <dbReference type="EMBL" id="AUX76907.1"/>
    </source>
</evidence>
<dbReference type="Proteomes" id="UP000239340">
    <property type="component" value="Chromosome"/>
</dbReference>
<proteinExistence type="predicted"/>
<dbReference type="AlphaFoldDB" id="A0A2L0H651"/>